<evidence type="ECO:0000313" key="2">
    <source>
        <dbReference type="EMBL" id="GGD07575.1"/>
    </source>
</evidence>
<comment type="caution">
    <text evidence="2">The sequence shown here is derived from an EMBL/GenBank/DDBJ whole genome shotgun (WGS) entry which is preliminary data.</text>
</comment>
<reference evidence="2" key="1">
    <citation type="journal article" date="2014" name="Int. J. Syst. Evol. Microbiol.">
        <title>Complete genome sequence of Corynebacterium casei LMG S-19264T (=DSM 44701T), isolated from a smear-ripened cheese.</title>
        <authorList>
            <consortium name="US DOE Joint Genome Institute (JGI-PGF)"/>
            <person name="Walter F."/>
            <person name="Albersmeier A."/>
            <person name="Kalinowski J."/>
            <person name="Ruckert C."/>
        </authorList>
    </citation>
    <scope>NUCLEOTIDE SEQUENCE</scope>
    <source>
        <strain evidence="2">CGMCC 1.15493</strain>
    </source>
</reference>
<protein>
    <recommendedName>
        <fullName evidence="1">HTH-like domain-containing protein</fullName>
    </recommendedName>
</protein>
<dbReference type="InterPro" id="IPR056975">
    <property type="entry name" value="HTH_73"/>
</dbReference>
<reference evidence="2" key="2">
    <citation type="submission" date="2020-09" db="EMBL/GenBank/DDBJ databases">
        <authorList>
            <person name="Sun Q."/>
            <person name="Zhou Y."/>
        </authorList>
    </citation>
    <scope>NUCLEOTIDE SEQUENCE</scope>
    <source>
        <strain evidence="2">CGMCC 1.15493</strain>
    </source>
</reference>
<evidence type="ECO:0000313" key="3">
    <source>
        <dbReference type="Proteomes" id="UP000613160"/>
    </source>
</evidence>
<dbReference type="EMBL" id="BMJJ01000001">
    <property type="protein sequence ID" value="GGD07575.1"/>
    <property type="molecule type" value="Genomic_DNA"/>
</dbReference>
<evidence type="ECO:0000259" key="1">
    <source>
        <dbReference type="Pfam" id="PF24718"/>
    </source>
</evidence>
<name>A0A916XTF5_9HYPH</name>
<proteinExistence type="predicted"/>
<dbReference type="RefSeq" id="WP_188849244.1">
    <property type="nucleotide sequence ID" value="NZ_BMJJ01000001.1"/>
</dbReference>
<dbReference type="AlphaFoldDB" id="A0A916XTF5"/>
<accession>A0A916XTF5</accession>
<keyword evidence="3" id="KW-1185">Reference proteome</keyword>
<organism evidence="2 3">
    <name type="scientific">Aureimonas glaciei</name>
    <dbReference type="NCBI Taxonomy" id="1776957"/>
    <lineage>
        <taxon>Bacteria</taxon>
        <taxon>Pseudomonadati</taxon>
        <taxon>Pseudomonadota</taxon>
        <taxon>Alphaproteobacteria</taxon>
        <taxon>Hyphomicrobiales</taxon>
        <taxon>Aurantimonadaceae</taxon>
        <taxon>Aureimonas</taxon>
    </lineage>
</organism>
<sequence>MNIDVLADALRREYYDASAEKGKATSALLFGVRYADHLSAETIEAIVTAAGLPESYRADVRKGARMARYVTLRDVDSGAAAASVDGAPSASGASDSMPAARRSFKTFLLAFPGGGEAERGHQRLREHML</sequence>
<feature type="domain" description="HTH-like" evidence="1">
    <location>
        <begin position="3"/>
        <end position="72"/>
    </location>
</feature>
<dbReference type="Pfam" id="PF24718">
    <property type="entry name" value="HTH_73"/>
    <property type="match status" value="1"/>
</dbReference>
<dbReference type="Proteomes" id="UP000613160">
    <property type="component" value="Unassembled WGS sequence"/>
</dbReference>
<gene>
    <name evidence="2" type="ORF">GCM10011335_08140</name>
</gene>